<dbReference type="AlphaFoldDB" id="A0A1Y2I7E4"/>
<evidence type="ECO:0000259" key="7">
    <source>
        <dbReference type="PROSITE" id="PS52012"/>
    </source>
</evidence>
<feature type="chain" id="PRO_5012033730" description="CFEM domain-containing protein" evidence="6">
    <location>
        <begin position="29"/>
        <end position="316"/>
    </location>
</feature>
<keyword evidence="9" id="KW-1185">Reference proteome</keyword>
<reference evidence="8 9" key="1">
    <citation type="journal article" date="2015" name="Biotechnol. Biofuels">
        <title>Enhanced degradation of softwood versus hardwood by the white-rot fungus Pycnoporus coccineus.</title>
        <authorList>
            <person name="Couturier M."/>
            <person name="Navarro D."/>
            <person name="Chevret D."/>
            <person name="Henrissat B."/>
            <person name="Piumi F."/>
            <person name="Ruiz-Duenas F.J."/>
            <person name="Martinez A.T."/>
            <person name="Grigoriev I.V."/>
            <person name="Riley R."/>
            <person name="Lipzen A."/>
            <person name="Berrin J.G."/>
            <person name="Master E.R."/>
            <person name="Rosso M.N."/>
        </authorList>
    </citation>
    <scope>NUCLEOTIDE SEQUENCE [LARGE SCALE GENOMIC DNA]</scope>
    <source>
        <strain evidence="8 9">BRFM310</strain>
    </source>
</reference>
<dbReference type="OrthoDB" id="2754787at2759"/>
<feature type="region of interest" description="Disordered" evidence="5">
    <location>
        <begin position="176"/>
        <end position="203"/>
    </location>
</feature>
<dbReference type="STRING" id="1353009.A0A1Y2I7E4"/>
<feature type="compositionally biased region" description="Low complexity" evidence="5">
    <location>
        <begin position="216"/>
        <end position="271"/>
    </location>
</feature>
<dbReference type="PROSITE" id="PS52012">
    <property type="entry name" value="CFEM"/>
    <property type="match status" value="1"/>
</dbReference>
<evidence type="ECO:0000256" key="6">
    <source>
        <dbReference type="SAM" id="SignalP"/>
    </source>
</evidence>
<dbReference type="Pfam" id="PF05730">
    <property type="entry name" value="CFEM"/>
    <property type="match status" value="1"/>
</dbReference>
<dbReference type="Proteomes" id="UP000193067">
    <property type="component" value="Unassembled WGS sequence"/>
</dbReference>
<protein>
    <recommendedName>
        <fullName evidence="7">CFEM domain-containing protein</fullName>
    </recommendedName>
</protein>
<accession>A0A1Y2I7E4</accession>
<feature type="compositionally biased region" description="Gly residues" evidence="5">
    <location>
        <begin position="272"/>
        <end position="288"/>
    </location>
</feature>
<evidence type="ECO:0000256" key="4">
    <source>
        <dbReference type="ARBA" id="ARBA00023157"/>
    </source>
</evidence>
<evidence type="ECO:0000256" key="5">
    <source>
        <dbReference type="SAM" id="MobiDB-lite"/>
    </source>
</evidence>
<keyword evidence="3 6" id="KW-0732">Signal</keyword>
<dbReference type="InterPro" id="IPR008427">
    <property type="entry name" value="Extracellular_membr_CFEM_dom"/>
</dbReference>
<sequence>MPAPNLVVQQPRWVLLSAFLFLWSLSSGLRRDGPGRALGLGVDARAHLPVADNLVVGDEQEEYASAGIWKRQVGLPNCAALCASQASDTVGCGQGINLACACHSPSFLPDTVNCMDKNCTSIDEQLGQQALQSACEAVGMSCVFTCLVSRFSYLLLNWMELTREIYAAGTATSSASTTSASASSTSISSGPPPICTTGSPTTSATTTVSVTVTITSSASGSGSASSDSGSPTSTPPASSQSPSDTIPPDSTTSPPVTTVTSTSTLGSVPSSGTGGDAGTTGTGTGVGDGSTNGAAGSVSAPALGVVVLGSVMLWML</sequence>
<evidence type="ECO:0000313" key="9">
    <source>
        <dbReference type="Proteomes" id="UP000193067"/>
    </source>
</evidence>
<evidence type="ECO:0000256" key="2">
    <source>
        <dbReference type="ARBA" id="ARBA00022525"/>
    </source>
</evidence>
<feature type="region of interest" description="Disordered" evidence="5">
    <location>
        <begin position="216"/>
        <end position="288"/>
    </location>
</feature>
<feature type="signal peptide" evidence="6">
    <location>
        <begin position="1"/>
        <end position="28"/>
    </location>
</feature>
<evidence type="ECO:0000256" key="3">
    <source>
        <dbReference type="ARBA" id="ARBA00022729"/>
    </source>
</evidence>
<name>A0A1Y2I7E4_TRAC3</name>
<keyword evidence="2" id="KW-0964">Secreted</keyword>
<feature type="domain" description="CFEM" evidence="7">
    <location>
        <begin position="52"/>
        <end position="183"/>
    </location>
</feature>
<dbReference type="EMBL" id="KZ084159">
    <property type="protein sequence ID" value="OSC97057.1"/>
    <property type="molecule type" value="Genomic_DNA"/>
</dbReference>
<feature type="compositionally biased region" description="Low complexity" evidence="5">
    <location>
        <begin position="176"/>
        <end position="189"/>
    </location>
</feature>
<dbReference type="GO" id="GO:0005576">
    <property type="term" value="C:extracellular region"/>
    <property type="evidence" value="ECO:0007669"/>
    <property type="project" value="UniProtKB-SubCell"/>
</dbReference>
<comment type="subcellular location">
    <subcellularLocation>
        <location evidence="1">Secreted</location>
    </subcellularLocation>
</comment>
<proteinExistence type="predicted"/>
<keyword evidence="4" id="KW-1015">Disulfide bond</keyword>
<gene>
    <name evidence="8" type="ORF">PYCCODRAFT_1455117</name>
</gene>
<evidence type="ECO:0000313" key="8">
    <source>
        <dbReference type="EMBL" id="OSC97057.1"/>
    </source>
</evidence>
<organism evidence="8 9">
    <name type="scientific">Trametes coccinea (strain BRFM310)</name>
    <name type="common">Pycnoporus coccineus</name>
    <dbReference type="NCBI Taxonomy" id="1353009"/>
    <lineage>
        <taxon>Eukaryota</taxon>
        <taxon>Fungi</taxon>
        <taxon>Dikarya</taxon>
        <taxon>Basidiomycota</taxon>
        <taxon>Agaricomycotina</taxon>
        <taxon>Agaricomycetes</taxon>
        <taxon>Polyporales</taxon>
        <taxon>Polyporaceae</taxon>
        <taxon>Trametes</taxon>
    </lineage>
</organism>
<evidence type="ECO:0000256" key="1">
    <source>
        <dbReference type="ARBA" id="ARBA00004613"/>
    </source>
</evidence>